<keyword evidence="2" id="KW-1185">Reference proteome</keyword>
<gene>
    <name evidence="1" type="ORF">ACK4CT_06370</name>
</gene>
<name>A0ABW9L6V3_9MYCO</name>
<sequence length="94" mass="9907">MDREIVGGVRSAVGVMTAFIDGYDEHETELASQMATEYVSEGGGSAEGASYLVTGFVHLTRWLLGEIESATGTPPEETLQKVAAEASRLLDGGE</sequence>
<accession>A0ABW9L6V3</accession>
<proteinExistence type="predicted"/>
<protein>
    <submittedName>
        <fullName evidence="1">Uncharacterized protein</fullName>
    </submittedName>
</protein>
<dbReference type="RefSeq" id="WP_409542748.1">
    <property type="nucleotide sequence ID" value="NZ_JBKBDD010000002.1"/>
</dbReference>
<reference evidence="1 2" key="1">
    <citation type="submission" date="2024-12" db="EMBL/GenBank/DDBJ databases">
        <title>The coexistence of Mycolicibacterium septicum and Mycolicibacterium nivoides in clinical samples.</title>
        <authorList>
            <person name="Wang C."/>
            <person name="Feng Y."/>
            <person name="Zong Z."/>
        </authorList>
    </citation>
    <scope>NUCLEOTIDE SEQUENCE [LARGE SCALE GENOMIC DNA]</scope>
    <source>
        <strain evidence="1 2">120309</strain>
    </source>
</reference>
<evidence type="ECO:0000313" key="1">
    <source>
        <dbReference type="EMBL" id="MFN6542802.1"/>
    </source>
</evidence>
<dbReference type="EMBL" id="JBKBDD010000002">
    <property type="protein sequence ID" value="MFN6542802.1"/>
    <property type="molecule type" value="Genomic_DNA"/>
</dbReference>
<dbReference type="Proteomes" id="UP001635816">
    <property type="component" value="Unassembled WGS sequence"/>
</dbReference>
<comment type="caution">
    <text evidence="1">The sequence shown here is derived from an EMBL/GenBank/DDBJ whole genome shotgun (WGS) entry which is preliminary data.</text>
</comment>
<organism evidence="1 2">
    <name type="scientific">Mycolicibacterium nivoides</name>
    <dbReference type="NCBI Taxonomy" id="2487344"/>
    <lineage>
        <taxon>Bacteria</taxon>
        <taxon>Bacillati</taxon>
        <taxon>Actinomycetota</taxon>
        <taxon>Actinomycetes</taxon>
        <taxon>Mycobacteriales</taxon>
        <taxon>Mycobacteriaceae</taxon>
        <taxon>Mycolicibacterium</taxon>
    </lineage>
</organism>
<evidence type="ECO:0000313" key="2">
    <source>
        <dbReference type="Proteomes" id="UP001635816"/>
    </source>
</evidence>